<dbReference type="Pfam" id="PF12833">
    <property type="entry name" value="HTH_18"/>
    <property type="match status" value="1"/>
</dbReference>
<dbReference type="InterPro" id="IPR001497">
    <property type="entry name" value="MethylDNA_cys_MeTrfase_AS"/>
</dbReference>
<keyword evidence="6" id="KW-0227">DNA damage</keyword>
<dbReference type="GO" id="GO:0043565">
    <property type="term" value="F:sequence-specific DNA binding"/>
    <property type="evidence" value="ECO:0007669"/>
    <property type="project" value="InterPro"/>
</dbReference>
<evidence type="ECO:0000256" key="6">
    <source>
        <dbReference type="ARBA" id="ARBA00022763"/>
    </source>
</evidence>
<comment type="caution">
    <text evidence="12">The sequence shown here is derived from an EMBL/GenBank/DDBJ whole genome shotgun (WGS) entry which is preliminary data.</text>
</comment>
<name>A0A2U2N900_9GAMM</name>
<comment type="similarity">
    <text evidence="2">Belongs to the MGMT family.</text>
</comment>
<accession>A0A2U2N900</accession>
<dbReference type="GO" id="GO:0003700">
    <property type="term" value="F:DNA-binding transcription factor activity"/>
    <property type="evidence" value="ECO:0007669"/>
    <property type="project" value="InterPro"/>
</dbReference>
<evidence type="ECO:0000313" key="13">
    <source>
        <dbReference type="Proteomes" id="UP000245474"/>
    </source>
</evidence>
<dbReference type="InterPro" id="IPR018060">
    <property type="entry name" value="HTH_AraC"/>
</dbReference>
<reference evidence="12 13" key="1">
    <citation type="submission" date="2018-05" db="EMBL/GenBank/DDBJ databases">
        <title>Spiribacter halobius sp. nov., a moderately halophilic bacterium isolated from marine solar saltern.</title>
        <authorList>
            <person name="Zheng W.-S."/>
            <person name="Lu D.-C."/>
            <person name="Du Z.-J."/>
        </authorList>
    </citation>
    <scope>NUCLEOTIDE SEQUENCE [LARGE SCALE GENOMIC DNA]</scope>
    <source>
        <strain evidence="12 13">E85</strain>
    </source>
</reference>
<dbReference type="EC" id="2.1.1.63" evidence="3"/>
<dbReference type="InterPro" id="IPR036388">
    <property type="entry name" value="WH-like_DNA-bd_sf"/>
</dbReference>
<evidence type="ECO:0000256" key="2">
    <source>
        <dbReference type="ARBA" id="ARBA00008711"/>
    </source>
</evidence>
<dbReference type="EMBL" id="QFFI01000002">
    <property type="protein sequence ID" value="PWG65444.1"/>
    <property type="molecule type" value="Genomic_DNA"/>
</dbReference>
<keyword evidence="13" id="KW-1185">Reference proteome</keyword>
<dbReference type="InterPro" id="IPR036217">
    <property type="entry name" value="MethylDNA_cys_MeTrfase_DNAb"/>
</dbReference>
<dbReference type="SMART" id="SM00342">
    <property type="entry name" value="HTH_ARAC"/>
    <property type="match status" value="1"/>
</dbReference>
<dbReference type="GO" id="GO:0003908">
    <property type="term" value="F:methylated-DNA-[protein]-cysteine S-methyltransferase activity"/>
    <property type="evidence" value="ECO:0007669"/>
    <property type="project" value="UniProtKB-EC"/>
</dbReference>
<keyword evidence="9" id="KW-0234">DNA repair</keyword>
<evidence type="ECO:0000256" key="10">
    <source>
        <dbReference type="ARBA" id="ARBA00049348"/>
    </source>
</evidence>
<dbReference type="AlphaFoldDB" id="A0A2U2N900"/>
<proteinExistence type="inferred from homology"/>
<dbReference type="Gene3D" id="3.30.160.70">
    <property type="entry name" value="Methylated DNA-protein cysteine methyltransferase domain"/>
    <property type="match status" value="1"/>
</dbReference>
<comment type="catalytic activity">
    <reaction evidence="1">
        <text>a 4-O-methyl-thymidine in DNA + L-cysteinyl-[protein] = a thymidine in DNA + S-methyl-L-cysteinyl-[protein]</text>
        <dbReference type="Rhea" id="RHEA:53428"/>
        <dbReference type="Rhea" id="RHEA-COMP:10131"/>
        <dbReference type="Rhea" id="RHEA-COMP:10132"/>
        <dbReference type="Rhea" id="RHEA-COMP:13555"/>
        <dbReference type="Rhea" id="RHEA-COMP:13556"/>
        <dbReference type="ChEBI" id="CHEBI:29950"/>
        <dbReference type="ChEBI" id="CHEBI:82612"/>
        <dbReference type="ChEBI" id="CHEBI:137386"/>
        <dbReference type="ChEBI" id="CHEBI:137387"/>
        <dbReference type="EC" id="2.1.1.63"/>
    </reaction>
</comment>
<evidence type="ECO:0000256" key="7">
    <source>
        <dbReference type="ARBA" id="ARBA00023015"/>
    </source>
</evidence>
<dbReference type="SUPFAM" id="SSF53155">
    <property type="entry name" value="Methylated DNA-protein cysteine methyltransferase domain"/>
    <property type="match status" value="1"/>
</dbReference>
<dbReference type="RefSeq" id="WP_109675534.1">
    <property type="nucleotide sequence ID" value="NZ_CP086615.1"/>
</dbReference>
<dbReference type="PROSITE" id="PS00374">
    <property type="entry name" value="MGMT"/>
    <property type="match status" value="1"/>
</dbReference>
<evidence type="ECO:0000256" key="9">
    <source>
        <dbReference type="ARBA" id="ARBA00023204"/>
    </source>
</evidence>
<keyword evidence="5" id="KW-0808">Transferase</keyword>
<dbReference type="PANTHER" id="PTHR10815">
    <property type="entry name" value="METHYLATED-DNA--PROTEIN-CYSTEINE METHYLTRANSFERASE"/>
    <property type="match status" value="1"/>
</dbReference>
<dbReference type="CDD" id="cd06445">
    <property type="entry name" value="ATase"/>
    <property type="match status" value="1"/>
</dbReference>
<dbReference type="PROSITE" id="PS01124">
    <property type="entry name" value="HTH_ARAC_FAMILY_2"/>
    <property type="match status" value="1"/>
</dbReference>
<dbReference type="InterPro" id="IPR009057">
    <property type="entry name" value="Homeodomain-like_sf"/>
</dbReference>
<evidence type="ECO:0000256" key="3">
    <source>
        <dbReference type="ARBA" id="ARBA00011918"/>
    </source>
</evidence>
<evidence type="ECO:0000313" key="12">
    <source>
        <dbReference type="EMBL" id="PWG65444.1"/>
    </source>
</evidence>
<sequence>MDTATTPHDAAVAARPEDFRRVVAALAYLEQHWREQPALETVAAAVHLSPAHFQRLFQRWAGISPKRFLQFLTVEHTRARLRAGRSVLEAALDGGLSGPSRLHDLILASDGMTPGRYRTGGRGLSLRVGCHDSPFGRVLIALAPEGICHLEFADDQAAALADLRRAYPAARLDTDARATGAVAAALDGSAPPPCALAPRGTNFELSVWRALLALPPGTLASYGDIARFIGRPRANRAVGRAVGANPIALLIPCHRVVRASGVLGEYAGGALRKRALVGWEAARYGGAPADPPFSHRPAAPPAL</sequence>
<keyword evidence="8" id="KW-0804">Transcription</keyword>
<organism evidence="12 13">
    <name type="scientific">Sediminicurvatus halobius</name>
    <dbReference type="NCBI Taxonomy" id="2182432"/>
    <lineage>
        <taxon>Bacteria</taxon>
        <taxon>Pseudomonadati</taxon>
        <taxon>Pseudomonadota</taxon>
        <taxon>Gammaproteobacteria</taxon>
        <taxon>Chromatiales</taxon>
        <taxon>Ectothiorhodospiraceae</taxon>
        <taxon>Sediminicurvatus</taxon>
    </lineage>
</organism>
<gene>
    <name evidence="12" type="ORF">DEM34_01500</name>
</gene>
<keyword evidence="4" id="KW-0489">Methyltransferase</keyword>
<dbReference type="FunFam" id="1.10.10.10:FF:000214">
    <property type="entry name" value="Methylated-DNA--protein-cysteine methyltransferase"/>
    <property type="match status" value="1"/>
</dbReference>
<evidence type="ECO:0000256" key="1">
    <source>
        <dbReference type="ARBA" id="ARBA00001286"/>
    </source>
</evidence>
<dbReference type="Gene3D" id="1.10.10.10">
    <property type="entry name" value="Winged helix-like DNA-binding domain superfamily/Winged helix DNA-binding domain"/>
    <property type="match status" value="1"/>
</dbReference>
<dbReference type="GO" id="GO:0032259">
    <property type="term" value="P:methylation"/>
    <property type="evidence" value="ECO:0007669"/>
    <property type="project" value="UniProtKB-KW"/>
</dbReference>
<evidence type="ECO:0000256" key="8">
    <source>
        <dbReference type="ARBA" id="ARBA00023163"/>
    </source>
</evidence>
<dbReference type="InterPro" id="IPR014048">
    <property type="entry name" value="MethylDNA_cys_MeTrfase_DNA-bd"/>
</dbReference>
<comment type="catalytic activity">
    <reaction evidence="10">
        <text>a 6-O-methyl-2'-deoxyguanosine in DNA + L-cysteinyl-[protein] = S-methyl-L-cysteinyl-[protein] + a 2'-deoxyguanosine in DNA</text>
        <dbReference type="Rhea" id="RHEA:24000"/>
        <dbReference type="Rhea" id="RHEA-COMP:10131"/>
        <dbReference type="Rhea" id="RHEA-COMP:10132"/>
        <dbReference type="Rhea" id="RHEA-COMP:11367"/>
        <dbReference type="Rhea" id="RHEA-COMP:11368"/>
        <dbReference type="ChEBI" id="CHEBI:29950"/>
        <dbReference type="ChEBI" id="CHEBI:82612"/>
        <dbReference type="ChEBI" id="CHEBI:85445"/>
        <dbReference type="ChEBI" id="CHEBI:85448"/>
        <dbReference type="EC" id="2.1.1.63"/>
    </reaction>
</comment>
<feature type="domain" description="HTH araC/xylS-type" evidence="11">
    <location>
        <begin position="23"/>
        <end position="120"/>
    </location>
</feature>
<dbReference type="NCBIfam" id="TIGR00589">
    <property type="entry name" value="ogt"/>
    <property type="match status" value="1"/>
</dbReference>
<dbReference type="SUPFAM" id="SSF46689">
    <property type="entry name" value="Homeodomain-like"/>
    <property type="match status" value="1"/>
</dbReference>
<dbReference type="Gene3D" id="1.10.10.60">
    <property type="entry name" value="Homeodomain-like"/>
    <property type="match status" value="1"/>
</dbReference>
<evidence type="ECO:0000259" key="11">
    <source>
        <dbReference type="PROSITE" id="PS01124"/>
    </source>
</evidence>
<dbReference type="OrthoDB" id="9802228at2"/>
<dbReference type="InterPro" id="IPR036631">
    <property type="entry name" value="MGMT_N_sf"/>
</dbReference>
<evidence type="ECO:0000256" key="5">
    <source>
        <dbReference type="ARBA" id="ARBA00022679"/>
    </source>
</evidence>
<keyword evidence="7" id="KW-0805">Transcription regulation</keyword>
<dbReference type="Pfam" id="PF01035">
    <property type="entry name" value="DNA_binding_1"/>
    <property type="match status" value="1"/>
</dbReference>
<protein>
    <recommendedName>
        <fullName evidence="3">methylated-DNA--[protein]-cysteine S-methyltransferase</fullName>
        <ecNumber evidence="3">2.1.1.63</ecNumber>
    </recommendedName>
</protein>
<dbReference type="Proteomes" id="UP000245474">
    <property type="component" value="Unassembled WGS sequence"/>
</dbReference>
<dbReference type="SUPFAM" id="SSF46767">
    <property type="entry name" value="Methylated DNA-protein cysteine methyltransferase, C-terminal domain"/>
    <property type="match status" value="1"/>
</dbReference>
<dbReference type="PANTHER" id="PTHR10815:SF13">
    <property type="entry name" value="METHYLATED-DNA--PROTEIN-CYSTEINE METHYLTRANSFERASE"/>
    <property type="match status" value="1"/>
</dbReference>
<evidence type="ECO:0000256" key="4">
    <source>
        <dbReference type="ARBA" id="ARBA00022603"/>
    </source>
</evidence>
<dbReference type="GO" id="GO:0006281">
    <property type="term" value="P:DNA repair"/>
    <property type="evidence" value="ECO:0007669"/>
    <property type="project" value="UniProtKB-KW"/>
</dbReference>